<dbReference type="EMBL" id="JBHSXX010000001">
    <property type="protein sequence ID" value="MFC6867602.1"/>
    <property type="molecule type" value="Genomic_DNA"/>
</dbReference>
<keyword evidence="2" id="KW-1185">Reference proteome</keyword>
<dbReference type="Proteomes" id="UP001596337">
    <property type="component" value="Unassembled WGS sequence"/>
</dbReference>
<evidence type="ECO:0000313" key="2">
    <source>
        <dbReference type="Proteomes" id="UP001596337"/>
    </source>
</evidence>
<sequence>MAEEAPYDVEELRTRFPWVGLGPDGETELSSTYREIMAQTRVSREIVDAIDEIRRAE</sequence>
<accession>A0ABW2BZ89</accession>
<organism evidence="1 2">
    <name type="scientific">Haloechinothrix salitolerans</name>
    <dbReference type="NCBI Taxonomy" id="926830"/>
    <lineage>
        <taxon>Bacteria</taxon>
        <taxon>Bacillati</taxon>
        <taxon>Actinomycetota</taxon>
        <taxon>Actinomycetes</taxon>
        <taxon>Pseudonocardiales</taxon>
        <taxon>Pseudonocardiaceae</taxon>
        <taxon>Haloechinothrix</taxon>
    </lineage>
</organism>
<comment type="caution">
    <text evidence="1">The sequence shown here is derived from an EMBL/GenBank/DDBJ whole genome shotgun (WGS) entry which is preliminary data.</text>
</comment>
<evidence type="ECO:0000313" key="1">
    <source>
        <dbReference type="EMBL" id="MFC6867602.1"/>
    </source>
</evidence>
<dbReference type="RefSeq" id="WP_345399244.1">
    <property type="nucleotide sequence ID" value="NZ_BAABLA010000085.1"/>
</dbReference>
<proteinExistence type="predicted"/>
<protein>
    <submittedName>
        <fullName evidence="1">Uncharacterized protein</fullName>
    </submittedName>
</protein>
<gene>
    <name evidence="1" type="ORF">ACFQGD_10615</name>
</gene>
<reference evidence="2" key="1">
    <citation type="journal article" date="2019" name="Int. J. Syst. Evol. Microbiol.">
        <title>The Global Catalogue of Microorganisms (GCM) 10K type strain sequencing project: providing services to taxonomists for standard genome sequencing and annotation.</title>
        <authorList>
            <consortium name="The Broad Institute Genomics Platform"/>
            <consortium name="The Broad Institute Genome Sequencing Center for Infectious Disease"/>
            <person name="Wu L."/>
            <person name="Ma J."/>
        </authorList>
    </citation>
    <scope>NUCLEOTIDE SEQUENCE [LARGE SCALE GENOMIC DNA]</scope>
    <source>
        <strain evidence="2">KCTC 32255</strain>
    </source>
</reference>
<name>A0ABW2BZ89_9PSEU</name>